<dbReference type="Gene3D" id="1.10.260.40">
    <property type="entry name" value="lambda repressor-like DNA-binding domains"/>
    <property type="match status" value="1"/>
</dbReference>
<keyword evidence="1" id="KW-0678">Repressor</keyword>
<evidence type="ECO:0000256" key="2">
    <source>
        <dbReference type="ARBA" id="ARBA00023015"/>
    </source>
</evidence>
<keyword evidence="2" id="KW-0805">Transcription regulation</keyword>
<dbReference type="InterPro" id="IPR010982">
    <property type="entry name" value="Lambda_DNA-bd_dom_sf"/>
</dbReference>
<dbReference type="SUPFAM" id="SSF53822">
    <property type="entry name" value="Periplasmic binding protein-like I"/>
    <property type="match status" value="1"/>
</dbReference>
<dbReference type="Pfam" id="PF00356">
    <property type="entry name" value="LacI"/>
    <property type="match status" value="1"/>
</dbReference>
<organism evidence="6 7">
    <name type="scientific">Alicyclobacillus mengziensis</name>
    <dbReference type="NCBI Taxonomy" id="2931921"/>
    <lineage>
        <taxon>Bacteria</taxon>
        <taxon>Bacillati</taxon>
        <taxon>Bacillota</taxon>
        <taxon>Bacilli</taxon>
        <taxon>Bacillales</taxon>
        <taxon>Alicyclobacillaceae</taxon>
        <taxon>Alicyclobacillus</taxon>
    </lineage>
</organism>
<dbReference type="SUPFAM" id="SSF47413">
    <property type="entry name" value="lambda repressor-like DNA-binding domains"/>
    <property type="match status" value="1"/>
</dbReference>
<evidence type="ECO:0000256" key="3">
    <source>
        <dbReference type="ARBA" id="ARBA00023125"/>
    </source>
</evidence>
<evidence type="ECO:0000259" key="5">
    <source>
        <dbReference type="PROSITE" id="PS50932"/>
    </source>
</evidence>
<dbReference type="PANTHER" id="PTHR30146">
    <property type="entry name" value="LACI-RELATED TRANSCRIPTIONAL REPRESSOR"/>
    <property type="match status" value="1"/>
</dbReference>
<dbReference type="EMBL" id="CP071182">
    <property type="protein sequence ID" value="QSO47488.1"/>
    <property type="molecule type" value="Genomic_DNA"/>
</dbReference>
<dbReference type="Gene3D" id="3.40.50.2300">
    <property type="match status" value="2"/>
</dbReference>
<dbReference type="InterPro" id="IPR000843">
    <property type="entry name" value="HTH_LacI"/>
</dbReference>
<reference evidence="6 7" key="1">
    <citation type="submission" date="2021-02" db="EMBL/GenBank/DDBJ databases">
        <title>Alicyclobacillus curvatus sp. nov. and Alicyclobacillus mengziensis sp. nov., two acidophilic bacteria isolated from acid mine drainage.</title>
        <authorList>
            <person name="Huang Y."/>
        </authorList>
    </citation>
    <scope>NUCLEOTIDE SEQUENCE [LARGE SCALE GENOMIC DNA]</scope>
    <source>
        <strain evidence="6 7">S30H14</strain>
    </source>
</reference>
<dbReference type="CDD" id="cd01392">
    <property type="entry name" value="HTH_LacI"/>
    <property type="match status" value="1"/>
</dbReference>
<proteinExistence type="predicted"/>
<dbReference type="GO" id="GO:0000976">
    <property type="term" value="F:transcription cis-regulatory region binding"/>
    <property type="evidence" value="ECO:0007669"/>
    <property type="project" value="TreeGrafter"/>
</dbReference>
<keyword evidence="3 6" id="KW-0238">DNA-binding</keyword>
<dbReference type="GO" id="GO:0003700">
    <property type="term" value="F:DNA-binding transcription factor activity"/>
    <property type="evidence" value="ECO:0007669"/>
    <property type="project" value="TreeGrafter"/>
</dbReference>
<dbReference type="InterPro" id="IPR028082">
    <property type="entry name" value="Peripla_BP_I"/>
</dbReference>
<evidence type="ECO:0000313" key="6">
    <source>
        <dbReference type="EMBL" id="QSO47488.1"/>
    </source>
</evidence>
<sequence length="350" mass="38811">MKSRIVTTKEIAIRAGVSRGVVSFVLNGSNGNIRVSEDTRRRVIDAANELGYTPNQAAQSLRRGTSKMIGYVKREIQKTWLEQTVSHLLSTYVTTNAQKRGYNIIEVSPESQTSNQQSLTQILMSHRVDGVIFDWPISHTVVEPFVNNGIPIVQLLRPQYTVATSTVIVDASKGISDAVAHLVHLGHTRIAYIGHGGNHPVDKSRFENFVNSLKNNCLNIYNEYVKLGSSYSLTEGYEFTLDLLKLKNPPTAIFTSSDIHALGTLRALYHEHINVPNDISVISYDDMLGNLLYPPLTSVSQPFEEIAESAVELIIGEIEGDGSNPQHNRHIFLPTYLTVRESTAMPNVPS</sequence>
<evidence type="ECO:0000313" key="7">
    <source>
        <dbReference type="Proteomes" id="UP000663505"/>
    </source>
</evidence>
<dbReference type="CDD" id="cd06267">
    <property type="entry name" value="PBP1_LacI_sugar_binding-like"/>
    <property type="match status" value="1"/>
</dbReference>
<feature type="domain" description="HTH lacI-type" evidence="5">
    <location>
        <begin position="6"/>
        <end position="63"/>
    </location>
</feature>
<dbReference type="AlphaFoldDB" id="A0A9X7VYL3"/>
<evidence type="ECO:0000256" key="4">
    <source>
        <dbReference type="ARBA" id="ARBA00023163"/>
    </source>
</evidence>
<evidence type="ECO:0000256" key="1">
    <source>
        <dbReference type="ARBA" id="ARBA00022491"/>
    </source>
</evidence>
<accession>A0A9X7VYL3</accession>
<dbReference type="InterPro" id="IPR046335">
    <property type="entry name" value="LacI/GalR-like_sensor"/>
</dbReference>
<dbReference type="SMART" id="SM00354">
    <property type="entry name" value="HTH_LACI"/>
    <property type="match status" value="1"/>
</dbReference>
<dbReference type="PANTHER" id="PTHR30146:SF148">
    <property type="entry name" value="HTH-TYPE TRANSCRIPTIONAL REPRESSOR PURR-RELATED"/>
    <property type="match status" value="1"/>
</dbReference>
<gene>
    <name evidence="6" type="ORF">JZ786_24425</name>
</gene>
<name>A0A9X7VYL3_9BACL</name>
<keyword evidence="7" id="KW-1185">Reference proteome</keyword>
<protein>
    <submittedName>
        <fullName evidence="6">LacI family DNA-binding transcriptional regulator</fullName>
    </submittedName>
</protein>
<dbReference type="RefSeq" id="WP_206656835.1">
    <property type="nucleotide sequence ID" value="NZ_CP071182.1"/>
</dbReference>
<dbReference type="Pfam" id="PF13377">
    <property type="entry name" value="Peripla_BP_3"/>
    <property type="match status" value="1"/>
</dbReference>
<keyword evidence="4" id="KW-0804">Transcription</keyword>
<dbReference type="KEGG" id="afx:JZ786_24425"/>
<dbReference type="Proteomes" id="UP000663505">
    <property type="component" value="Chromosome"/>
</dbReference>
<dbReference type="PROSITE" id="PS50932">
    <property type="entry name" value="HTH_LACI_2"/>
    <property type="match status" value="1"/>
</dbReference>